<dbReference type="EMBL" id="JABEQG010000081">
    <property type="protein sequence ID" value="MBB2158383.1"/>
    <property type="molecule type" value="Genomic_DNA"/>
</dbReference>
<comment type="subcellular location">
    <subcellularLocation>
        <location evidence="1">Cell membrane</location>
        <topology evidence="1">Multi-pass membrane protein</topology>
    </subcellularLocation>
</comment>
<dbReference type="GO" id="GO:0016887">
    <property type="term" value="F:ATP hydrolysis activity"/>
    <property type="evidence" value="ECO:0007669"/>
    <property type="project" value="InterPro"/>
</dbReference>
<dbReference type="CDD" id="cd03228">
    <property type="entry name" value="ABCC_MRP_Like"/>
    <property type="match status" value="1"/>
</dbReference>
<dbReference type="GO" id="GO:0006508">
    <property type="term" value="P:proteolysis"/>
    <property type="evidence" value="ECO:0007669"/>
    <property type="project" value="InterPro"/>
</dbReference>
<evidence type="ECO:0000313" key="11">
    <source>
        <dbReference type="EMBL" id="MBB2158383.1"/>
    </source>
</evidence>
<dbReference type="InterPro" id="IPR003593">
    <property type="entry name" value="AAA+_ATPase"/>
</dbReference>
<dbReference type="CDD" id="cd18567">
    <property type="entry name" value="ABC_6TM_CvaB_RaxB_like"/>
    <property type="match status" value="1"/>
</dbReference>
<feature type="transmembrane region" description="Helical" evidence="7">
    <location>
        <begin position="204"/>
        <end position="222"/>
    </location>
</feature>
<dbReference type="Pfam" id="PF00664">
    <property type="entry name" value="ABC_membrane"/>
    <property type="match status" value="1"/>
</dbReference>
<dbReference type="PROSITE" id="PS50990">
    <property type="entry name" value="PEPTIDASE_C39"/>
    <property type="match status" value="1"/>
</dbReference>
<keyword evidence="4" id="KW-0067">ATP-binding</keyword>
<dbReference type="Gene3D" id="3.40.50.300">
    <property type="entry name" value="P-loop containing nucleotide triphosphate hydrolases"/>
    <property type="match status" value="1"/>
</dbReference>
<dbReference type="GO" id="GO:0008233">
    <property type="term" value="F:peptidase activity"/>
    <property type="evidence" value="ECO:0007669"/>
    <property type="project" value="InterPro"/>
</dbReference>
<evidence type="ECO:0000259" key="9">
    <source>
        <dbReference type="PROSITE" id="PS50929"/>
    </source>
</evidence>
<dbReference type="Gene3D" id="3.90.70.10">
    <property type="entry name" value="Cysteine proteinases"/>
    <property type="match status" value="1"/>
</dbReference>
<keyword evidence="3" id="KW-0547">Nucleotide-binding</keyword>
<dbReference type="PANTHER" id="PTHR24221">
    <property type="entry name" value="ATP-BINDING CASSETTE SUB-FAMILY B"/>
    <property type="match status" value="1"/>
</dbReference>
<dbReference type="InterPro" id="IPR017871">
    <property type="entry name" value="ABC_transporter-like_CS"/>
</dbReference>
<dbReference type="GO" id="GO:0140359">
    <property type="term" value="F:ABC-type transporter activity"/>
    <property type="evidence" value="ECO:0007669"/>
    <property type="project" value="InterPro"/>
</dbReference>
<feature type="domain" description="ABC transporter" evidence="8">
    <location>
        <begin position="490"/>
        <end position="714"/>
    </location>
</feature>
<keyword evidence="6 7" id="KW-0472">Membrane</keyword>
<dbReference type="InterPro" id="IPR011527">
    <property type="entry name" value="ABC1_TM_dom"/>
</dbReference>
<proteinExistence type="predicted"/>
<dbReference type="SMART" id="SM00382">
    <property type="entry name" value="AAA"/>
    <property type="match status" value="1"/>
</dbReference>
<dbReference type="AlphaFoldDB" id="A0A7W4NNC4"/>
<evidence type="ECO:0000256" key="1">
    <source>
        <dbReference type="ARBA" id="ARBA00004651"/>
    </source>
</evidence>
<feature type="domain" description="ABC transmembrane type-1" evidence="9">
    <location>
        <begin position="171"/>
        <end position="444"/>
    </location>
</feature>
<feature type="transmembrane region" description="Helical" evidence="7">
    <location>
        <begin position="300"/>
        <end position="321"/>
    </location>
</feature>
<dbReference type="GO" id="GO:0005524">
    <property type="term" value="F:ATP binding"/>
    <property type="evidence" value="ECO:0007669"/>
    <property type="project" value="UniProtKB-KW"/>
</dbReference>
<keyword evidence="5 7" id="KW-1133">Transmembrane helix</keyword>
<dbReference type="PANTHER" id="PTHR24221:SF606">
    <property type="entry name" value="COLICIN V SECRETION-PROCESSING ATP-BINDING PROTEIN"/>
    <property type="match status" value="1"/>
</dbReference>
<dbReference type="InterPro" id="IPR003439">
    <property type="entry name" value="ABC_transporter-like_ATP-bd"/>
</dbReference>
<evidence type="ECO:0000259" key="10">
    <source>
        <dbReference type="PROSITE" id="PS50990"/>
    </source>
</evidence>
<dbReference type="Pfam" id="PF03412">
    <property type="entry name" value="Peptidase_C39"/>
    <property type="match status" value="1"/>
</dbReference>
<dbReference type="InterPro" id="IPR027417">
    <property type="entry name" value="P-loop_NTPase"/>
</dbReference>
<dbReference type="Gene3D" id="1.20.1560.10">
    <property type="entry name" value="ABC transporter type 1, transmembrane domain"/>
    <property type="match status" value="1"/>
</dbReference>
<dbReference type="Pfam" id="PF00005">
    <property type="entry name" value="ABC_tran"/>
    <property type="match status" value="1"/>
</dbReference>
<evidence type="ECO:0000256" key="3">
    <source>
        <dbReference type="ARBA" id="ARBA00022741"/>
    </source>
</evidence>
<dbReference type="InterPro" id="IPR039421">
    <property type="entry name" value="Type_1_exporter"/>
</dbReference>
<evidence type="ECO:0000256" key="6">
    <source>
        <dbReference type="ARBA" id="ARBA00023136"/>
    </source>
</evidence>
<dbReference type="PROSITE" id="PS50893">
    <property type="entry name" value="ABC_TRANSPORTER_2"/>
    <property type="match status" value="1"/>
</dbReference>
<protein>
    <submittedName>
        <fullName evidence="11">Peptidase domain-containing ABC transporter</fullName>
    </submittedName>
</protein>
<dbReference type="PROSITE" id="PS50929">
    <property type="entry name" value="ABC_TM1F"/>
    <property type="match status" value="1"/>
</dbReference>
<evidence type="ECO:0000259" key="8">
    <source>
        <dbReference type="PROSITE" id="PS50893"/>
    </source>
</evidence>
<feature type="transmembrane region" description="Helical" evidence="7">
    <location>
        <begin position="390"/>
        <end position="415"/>
    </location>
</feature>
<accession>A0A7W4NNC4</accession>
<reference evidence="11 12" key="1">
    <citation type="submission" date="2020-04" db="EMBL/GenBank/DDBJ databases">
        <title>Description of novel Gluconacetobacter.</title>
        <authorList>
            <person name="Sombolestani A."/>
        </authorList>
    </citation>
    <scope>NUCLEOTIDE SEQUENCE [LARGE SCALE GENOMIC DNA]</scope>
    <source>
        <strain evidence="11 12">LMG 7603</strain>
    </source>
</reference>
<evidence type="ECO:0000256" key="7">
    <source>
        <dbReference type="SAM" id="Phobius"/>
    </source>
</evidence>
<feature type="domain" description="Peptidase C39" evidence="10">
    <location>
        <begin position="18"/>
        <end position="137"/>
    </location>
</feature>
<dbReference type="PROSITE" id="PS00211">
    <property type="entry name" value="ABC_TRANSPORTER_1"/>
    <property type="match status" value="1"/>
</dbReference>
<dbReference type="InterPro" id="IPR005074">
    <property type="entry name" value="Peptidase_C39"/>
</dbReference>
<evidence type="ECO:0000256" key="2">
    <source>
        <dbReference type="ARBA" id="ARBA00022692"/>
    </source>
</evidence>
<dbReference type="SUPFAM" id="SSF90123">
    <property type="entry name" value="ABC transporter transmembrane region"/>
    <property type="match status" value="1"/>
</dbReference>
<dbReference type="GO" id="GO:0034040">
    <property type="term" value="F:ATPase-coupled lipid transmembrane transporter activity"/>
    <property type="evidence" value="ECO:0007669"/>
    <property type="project" value="TreeGrafter"/>
</dbReference>
<dbReference type="RefSeq" id="WP_183116724.1">
    <property type="nucleotide sequence ID" value="NZ_JABEQG010000081.1"/>
</dbReference>
<organism evidence="11 12">
    <name type="scientific">Gluconacetobacter diazotrophicus</name>
    <name type="common">Acetobacter diazotrophicus</name>
    <dbReference type="NCBI Taxonomy" id="33996"/>
    <lineage>
        <taxon>Bacteria</taxon>
        <taxon>Pseudomonadati</taxon>
        <taxon>Pseudomonadota</taxon>
        <taxon>Alphaproteobacteria</taxon>
        <taxon>Acetobacterales</taxon>
        <taxon>Acetobacteraceae</taxon>
        <taxon>Gluconacetobacter</taxon>
    </lineage>
</organism>
<evidence type="ECO:0000313" key="12">
    <source>
        <dbReference type="Proteomes" id="UP000550787"/>
    </source>
</evidence>
<name>A0A7W4NNC4_GLUDI</name>
<keyword evidence="2 7" id="KW-0812">Transmembrane</keyword>
<dbReference type="Proteomes" id="UP000550787">
    <property type="component" value="Unassembled WGS sequence"/>
</dbReference>
<evidence type="ECO:0000256" key="5">
    <source>
        <dbReference type="ARBA" id="ARBA00022989"/>
    </source>
</evidence>
<evidence type="ECO:0000256" key="4">
    <source>
        <dbReference type="ARBA" id="ARBA00022840"/>
    </source>
</evidence>
<feature type="transmembrane region" description="Helical" evidence="7">
    <location>
        <begin position="167"/>
        <end position="184"/>
    </location>
</feature>
<dbReference type="GO" id="GO:0005886">
    <property type="term" value="C:plasma membrane"/>
    <property type="evidence" value="ECO:0007669"/>
    <property type="project" value="UniProtKB-SubCell"/>
</dbReference>
<gene>
    <name evidence="11" type="ORF">HLH33_19165</name>
</gene>
<comment type="caution">
    <text evidence="11">The sequence shown here is derived from an EMBL/GenBank/DDBJ whole genome shotgun (WGS) entry which is preliminary data.</text>
</comment>
<dbReference type="InterPro" id="IPR036640">
    <property type="entry name" value="ABC1_TM_sf"/>
</dbReference>
<dbReference type="SUPFAM" id="SSF52540">
    <property type="entry name" value="P-loop containing nucleoside triphosphate hydrolases"/>
    <property type="match status" value="1"/>
</dbReference>
<sequence length="714" mass="79474">MNWQGWTGFRRKTPSLLQVEKNECGITCLAMILAYFDRKISISSMRRSARLDERGTTLNDLLAVARDHGLMPRAVRLEPDEMSHLKLPALLHWDLNHFVVLVSVTRDHCVVNDPALGRRRVGRRELSERFTGFAAEFSLSSSLSPAVERRVSGFLAMVKQVAGLRRAAAHLLILSFLLEVIELVTPMLSQAVIDEVLVTSDYDLLITIGMALFVLVVAKCLISVTRGFSVTDFGTTISIGWSTSLFEHLTALPIDYFSRRRVGDVVSRFNSLASIQSAVTTDVVQAVLDGVMALALGTMLYVYGGWLGALATLSVSLDLVFRMATYDTYRRASSGAFLQDAKNQSYLIETIQNITSMKLLNLGGHRQETWRRNISTLMTMRKQRQRYDVIFGRTADLIFGIDHLLLLSLGAYRVMGGHMSIGMLIAFLSYNDMFAARIGALITAGFKMRALSVQTERLSDIVMSEREQTMPVSRRFSDGTKVEDPRGAALSVESLSFRYSRFSNYIISSAEFFVEPGDIVSIVGPSGCGKTTILKILMGLLPPSDGHVLFNGVDIKSIGPDEYRKKISGLLQEDHLFSGSIRENISCFSERPDDALIEECARRADIWQDVNSMPLRFDTLTGDLGSSLSSGQKQRILLARAFYMRPSILFLDEPTSHLDENAESRVMDSIVSFNTTTIISAHRPATVARSNLIIHVTPGRIVTKRLRPDGKRVE</sequence>